<keyword evidence="5 9" id="KW-1133">Transmembrane helix</keyword>
<comment type="subcellular location">
    <subcellularLocation>
        <location evidence="1">Endoplasmic reticulum membrane</location>
        <topology evidence="1">Multi-pass membrane protein</topology>
    </subcellularLocation>
</comment>
<accession>A0A3P6UZV5</accession>
<proteinExistence type="predicted"/>
<evidence type="ECO:0000256" key="1">
    <source>
        <dbReference type="ARBA" id="ARBA00004477"/>
    </source>
</evidence>
<evidence type="ECO:0000256" key="2">
    <source>
        <dbReference type="ARBA" id="ARBA00022064"/>
    </source>
</evidence>
<dbReference type="PANTHER" id="PTHR21212">
    <property type="entry name" value="BERNARDINELLI-SEIP CONGENITAL LIPODYSTROPHY 2 HOMOLOG BSCL2 PROTEIN"/>
    <property type="match status" value="1"/>
</dbReference>
<evidence type="ECO:0000256" key="5">
    <source>
        <dbReference type="ARBA" id="ARBA00022989"/>
    </source>
</evidence>
<sequence>MLLMQKVALWIRDKFAFYHIIIAAFQFFGAFILAVTSPLLIRQFLLPSSVKHAVPLHFNFETCREQLAGICSFPTATVDFSVENPKLSPGEHYEMIIEIVLSESTIISNVGIFQAVVELVDQRNVKRTFRRSCFANRHRGVIYRMFRGWWNLACQTVFFPAYFFGMLTVLDDRKLEVSFTNRLVCSDLANTALLYVQLQNRFIEVESGILVFNVRFGLLRVFLHNYPIVSSLLIIIFTYFICLIGIALYWLLPVVLRFCRLFATVPEDEMERPAEVCTEIATTELLERSEIEGDTTFLVLNNLRRYSDKALESFPHRRNKENERNSDSEITDIRKL</sequence>
<evidence type="ECO:0000313" key="10">
    <source>
        <dbReference type="EMBL" id="VDK85278.1"/>
    </source>
</evidence>
<feature type="transmembrane region" description="Helical" evidence="9">
    <location>
        <begin position="228"/>
        <end position="252"/>
    </location>
</feature>
<dbReference type="Pfam" id="PF06775">
    <property type="entry name" value="Seipin"/>
    <property type="match status" value="1"/>
</dbReference>
<dbReference type="InterPro" id="IPR009617">
    <property type="entry name" value="Seipin"/>
</dbReference>
<dbReference type="GO" id="GO:0006629">
    <property type="term" value="P:lipid metabolic process"/>
    <property type="evidence" value="ECO:0007669"/>
    <property type="project" value="UniProtKB-KW"/>
</dbReference>
<dbReference type="PANTHER" id="PTHR21212:SF0">
    <property type="entry name" value="SEIPIN"/>
    <property type="match status" value="1"/>
</dbReference>
<keyword evidence="3 9" id="KW-0812">Transmembrane</keyword>
<dbReference type="GO" id="GO:0140042">
    <property type="term" value="P:lipid droplet formation"/>
    <property type="evidence" value="ECO:0007669"/>
    <property type="project" value="UniProtKB-ARBA"/>
</dbReference>
<feature type="transmembrane region" description="Helical" evidence="9">
    <location>
        <begin position="149"/>
        <end position="170"/>
    </location>
</feature>
<dbReference type="OMA" id="FETCREQ"/>
<evidence type="ECO:0000256" key="8">
    <source>
        <dbReference type="SAM" id="MobiDB-lite"/>
    </source>
</evidence>
<reference evidence="10 11" key="1">
    <citation type="submission" date="2018-08" db="EMBL/GenBank/DDBJ databases">
        <authorList>
            <person name="Laetsch R D."/>
            <person name="Stevens L."/>
            <person name="Kumar S."/>
            <person name="Blaxter L. M."/>
        </authorList>
    </citation>
    <scope>NUCLEOTIDE SEQUENCE [LARGE SCALE GENOMIC DNA]</scope>
</reference>
<keyword evidence="4" id="KW-0256">Endoplasmic reticulum</keyword>
<keyword evidence="11" id="KW-1185">Reference proteome</keyword>
<dbReference type="STRING" id="42156.A0A3P6UZV5"/>
<evidence type="ECO:0000256" key="3">
    <source>
        <dbReference type="ARBA" id="ARBA00022692"/>
    </source>
</evidence>
<gene>
    <name evidence="10" type="ORF">NLS_LOCUS7055</name>
</gene>
<keyword evidence="7 9" id="KW-0472">Membrane</keyword>
<dbReference type="EMBL" id="UYRX01000681">
    <property type="protein sequence ID" value="VDK85278.1"/>
    <property type="molecule type" value="Genomic_DNA"/>
</dbReference>
<evidence type="ECO:0000256" key="7">
    <source>
        <dbReference type="ARBA" id="ARBA00023136"/>
    </source>
</evidence>
<evidence type="ECO:0000256" key="4">
    <source>
        <dbReference type="ARBA" id="ARBA00022824"/>
    </source>
</evidence>
<feature type="transmembrane region" description="Helical" evidence="9">
    <location>
        <begin position="15"/>
        <end position="41"/>
    </location>
</feature>
<dbReference type="OrthoDB" id="3990054at2759"/>
<keyword evidence="6" id="KW-0443">Lipid metabolism</keyword>
<evidence type="ECO:0000313" key="11">
    <source>
        <dbReference type="Proteomes" id="UP000277928"/>
    </source>
</evidence>
<dbReference type="CDD" id="cd23995">
    <property type="entry name" value="Seipin_BSCL2_like"/>
    <property type="match status" value="1"/>
</dbReference>
<organism evidence="10 11">
    <name type="scientific">Litomosoides sigmodontis</name>
    <name type="common">Filarial nematode worm</name>
    <dbReference type="NCBI Taxonomy" id="42156"/>
    <lineage>
        <taxon>Eukaryota</taxon>
        <taxon>Metazoa</taxon>
        <taxon>Ecdysozoa</taxon>
        <taxon>Nematoda</taxon>
        <taxon>Chromadorea</taxon>
        <taxon>Rhabditida</taxon>
        <taxon>Spirurina</taxon>
        <taxon>Spiruromorpha</taxon>
        <taxon>Filarioidea</taxon>
        <taxon>Onchocercidae</taxon>
        <taxon>Litomosoides</taxon>
    </lineage>
</organism>
<protein>
    <recommendedName>
        <fullName evidence="2">Seipin</fullName>
    </recommendedName>
</protein>
<evidence type="ECO:0000256" key="9">
    <source>
        <dbReference type="SAM" id="Phobius"/>
    </source>
</evidence>
<dbReference type="GO" id="GO:0005789">
    <property type="term" value="C:endoplasmic reticulum membrane"/>
    <property type="evidence" value="ECO:0007669"/>
    <property type="project" value="UniProtKB-SubCell"/>
</dbReference>
<dbReference type="Proteomes" id="UP000277928">
    <property type="component" value="Unassembled WGS sequence"/>
</dbReference>
<feature type="region of interest" description="Disordered" evidence="8">
    <location>
        <begin position="317"/>
        <end position="336"/>
    </location>
</feature>
<name>A0A3P6UZV5_LITSI</name>
<dbReference type="AlphaFoldDB" id="A0A3P6UZV5"/>
<evidence type="ECO:0000256" key="6">
    <source>
        <dbReference type="ARBA" id="ARBA00023098"/>
    </source>
</evidence>